<sequence length="60" mass="6380">MSTPPFRTALLPSWSEERSATTPHDVLEGRLMHVGAGLFAVCGRVAGGRGQLLVRCGCAR</sequence>
<dbReference type="Proteomes" id="UP001432251">
    <property type="component" value="Plasmid p1"/>
</dbReference>
<proteinExistence type="predicted"/>
<evidence type="ECO:0000313" key="1">
    <source>
        <dbReference type="EMBL" id="WWQ69458.1"/>
    </source>
</evidence>
<organism evidence="1 2">
    <name type="scientific">Streptomyces citrinus</name>
    <dbReference type="NCBI Taxonomy" id="3118173"/>
    <lineage>
        <taxon>Bacteria</taxon>
        <taxon>Bacillati</taxon>
        <taxon>Actinomycetota</taxon>
        <taxon>Actinomycetes</taxon>
        <taxon>Kitasatosporales</taxon>
        <taxon>Streptomycetaceae</taxon>
        <taxon>Streptomyces</taxon>
    </lineage>
</organism>
<reference evidence="1" key="1">
    <citation type="journal article" date="2025" name="Int. J. Syst. Evol. Microbiol.">
        <title>Streptomyces citrinus sp. nov., with yellow diffusible pigment.</title>
        <authorList>
            <person name="He Y."/>
            <person name="Yang E."/>
            <person name="Xu J."/>
            <person name="Sun Y."/>
            <person name="Sun L."/>
        </authorList>
    </citation>
    <scope>NUCLEOTIDE SEQUENCE</scope>
    <source>
        <strain evidence="1">Q6</strain>
    </source>
</reference>
<evidence type="ECO:0000313" key="2">
    <source>
        <dbReference type="Proteomes" id="UP001432251"/>
    </source>
</evidence>
<keyword evidence="2" id="KW-1185">Reference proteome</keyword>
<geneLocation type="plasmid" evidence="1 2">
    <name>p1</name>
</geneLocation>
<name>A0ACD5AQI0_9ACTN</name>
<protein>
    <submittedName>
        <fullName evidence="1">Uncharacterized protein</fullName>
    </submittedName>
</protein>
<gene>
    <name evidence="1" type="ORF">V2W30_40520</name>
</gene>
<keyword evidence="1" id="KW-0614">Plasmid</keyword>
<accession>A0ACD5AQI0</accession>
<dbReference type="EMBL" id="CP146023">
    <property type="protein sequence ID" value="WWQ69458.1"/>
    <property type="molecule type" value="Genomic_DNA"/>
</dbReference>